<feature type="transmembrane region" description="Helical" evidence="1">
    <location>
        <begin position="233"/>
        <end position="255"/>
    </location>
</feature>
<feature type="transmembrane region" description="Helical" evidence="1">
    <location>
        <begin position="9"/>
        <end position="26"/>
    </location>
</feature>
<dbReference type="RefSeq" id="WP_377983254.1">
    <property type="nucleotide sequence ID" value="NZ_JBBKXZ010000002.1"/>
</dbReference>
<protein>
    <submittedName>
        <fullName evidence="2">Uncharacterized protein</fullName>
    </submittedName>
</protein>
<comment type="caution">
    <text evidence="2">The sequence shown here is derived from an EMBL/GenBank/DDBJ whole genome shotgun (WGS) entry which is preliminary data.</text>
</comment>
<reference evidence="2 3" key="1">
    <citation type="submission" date="2024-03" db="EMBL/GenBank/DDBJ databases">
        <title>Aquirufa genome sequencing.</title>
        <authorList>
            <person name="Pitt A."/>
            <person name="Hahn M.W."/>
        </authorList>
    </citation>
    <scope>NUCLEOTIDE SEQUENCE [LARGE SCALE GENOMIC DNA]</scope>
    <source>
        <strain evidence="2 3">OSTEICH-129V</strain>
    </source>
</reference>
<organism evidence="2 3">
    <name type="scientific">Aquirufa avitistagni</name>
    <dbReference type="NCBI Taxonomy" id="3104728"/>
    <lineage>
        <taxon>Bacteria</taxon>
        <taxon>Pseudomonadati</taxon>
        <taxon>Bacteroidota</taxon>
        <taxon>Cytophagia</taxon>
        <taxon>Cytophagales</taxon>
        <taxon>Flectobacillaceae</taxon>
        <taxon>Aquirufa</taxon>
    </lineage>
</organism>
<keyword evidence="1" id="KW-1133">Transmembrane helix</keyword>
<feature type="transmembrane region" description="Helical" evidence="1">
    <location>
        <begin position="267"/>
        <end position="289"/>
    </location>
</feature>
<feature type="transmembrane region" description="Helical" evidence="1">
    <location>
        <begin position="173"/>
        <end position="198"/>
    </location>
</feature>
<sequence>MSLTRSKAFPYAVALLPIGLFFGMLYGFTPNIFWLDDIEAVLLLHNWNLSPDWQQRFQMVWFPNNEHRIVILKICVLLLSLFGGVINFKWLSILTYLYLIPLFHLFWKVIPAPTAKKIYFFLPIPFLFLNLQCSTAIFWFILTFQRNLVIGFGLIGIYYLVKGKRSGTLMGILAIFLACLSNSDGLLFMLIASFVFVLKRDWKALGFWVLGSGIFMSLFFIKNPASNLIAQGLTYFFAHPLESPQAFFILLGSFIDFWEGDSYPFRLVITFWAGVLVFIGILTGLWYGFQRYMIPFYKQPIHALDKPTRRAADIYLFLILAFIYCLCNVAMLSILRTQNGLFSFLIGNHKIFSLLAITLLYLLWLLLKPTKVYVYSSLAFAIVFWAVSIISYQPRVKAWYEQRVAGLYNLTTNHYGLGFGIKEDKQFGITAKINALIKESSYFPPNYLEKLLALSTWPTQKEGEKFDITGQKNGVFHLQIDESPLLRHEYYGVLVNEKGVAHPTEGQYRVFTNYPHLAWFSEVVVSYKFQVANMPPGKYRFYLADANAQKMWQSNYYLVIQ</sequence>
<evidence type="ECO:0000256" key="1">
    <source>
        <dbReference type="SAM" id="Phobius"/>
    </source>
</evidence>
<feature type="transmembrane region" description="Helical" evidence="1">
    <location>
        <begin position="341"/>
        <end position="365"/>
    </location>
</feature>
<accession>A0ABW6DBV2</accession>
<keyword evidence="1" id="KW-0472">Membrane</keyword>
<feature type="transmembrane region" description="Helical" evidence="1">
    <location>
        <begin position="70"/>
        <end position="87"/>
    </location>
</feature>
<feature type="transmembrane region" description="Helical" evidence="1">
    <location>
        <begin position="144"/>
        <end position="161"/>
    </location>
</feature>
<dbReference type="Proteomes" id="UP001598138">
    <property type="component" value="Unassembled WGS sequence"/>
</dbReference>
<gene>
    <name evidence="2" type="ORF">U0R10_07045</name>
</gene>
<name>A0ABW6DBV2_9BACT</name>
<keyword evidence="1" id="KW-0812">Transmembrane</keyword>
<feature type="transmembrane region" description="Helical" evidence="1">
    <location>
        <begin position="314"/>
        <end position="335"/>
    </location>
</feature>
<evidence type="ECO:0000313" key="3">
    <source>
        <dbReference type="Proteomes" id="UP001598138"/>
    </source>
</evidence>
<keyword evidence="3" id="KW-1185">Reference proteome</keyword>
<dbReference type="EMBL" id="JBBKXZ010000002">
    <property type="protein sequence ID" value="MFD3394372.1"/>
    <property type="molecule type" value="Genomic_DNA"/>
</dbReference>
<feature type="transmembrane region" description="Helical" evidence="1">
    <location>
        <begin position="372"/>
        <end position="392"/>
    </location>
</feature>
<proteinExistence type="predicted"/>
<feature type="transmembrane region" description="Helical" evidence="1">
    <location>
        <begin position="93"/>
        <end position="111"/>
    </location>
</feature>
<evidence type="ECO:0000313" key="2">
    <source>
        <dbReference type="EMBL" id="MFD3394372.1"/>
    </source>
</evidence>
<feature type="transmembrane region" description="Helical" evidence="1">
    <location>
        <begin position="204"/>
        <end position="221"/>
    </location>
</feature>